<evidence type="ECO:0000313" key="3">
    <source>
        <dbReference type="EMBL" id="ATB70750.1"/>
    </source>
</evidence>
<evidence type="ECO:0000313" key="4">
    <source>
        <dbReference type="Proteomes" id="UP000217349"/>
    </source>
</evidence>
<name>A0A290HYM0_9BACT</name>
<sequence>MSYLSLFLTSFASATLLPGGSEALFLYLLSLHLNPFLLLLIATLGNTLGAFVNYLLGKYATDFALRKNYMSEKHLQKASTLFEKYGAWSLLFSWLPIIGDPLTFVAGVVRYAWWKFIIIVGFAKLARYIFVYLGFLAVTQ</sequence>
<dbReference type="KEGG" id="sulj:SJPD1_2656"/>
<accession>A0A290HYM0</accession>
<proteinExistence type="predicted"/>
<evidence type="ECO:0000256" key="1">
    <source>
        <dbReference type="SAM" id="Phobius"/>
    </source>
</evidence>
<keyword evidence="1" id="KW-0472">Membrane</keyword>
<dbReference type="EMBL" id="CP023275">
    <property type="protein sequence ID" value="ATB70750.1"/>
    <property type="molecule type" value="Genomic_DNA"/>
</dbReference>
<feature type="transmembrane region" description="Helical" evidence="1">
    <location>
        <begin position="85"/>
        <end position="106"/>
    </location>
</feature>
<dbReference type="PANTHER" id="PTHR42709">
    <property type="entry name" value="ALKALINE PHOSPHATASE LIKE PROTEIN"/>
    <property type="match status" value="1"/>
</dbReference>
<dbReference type="InterPro" id="IPR032816">
    <property type="entry name" value="VTT_dom"/>
</dbReference>
<protein>
    <submittedName>
        <fullName evidence="3">Membrane protein</fullName>
    </submittedName>
</protein>
<dbReference type="AlphaFoldDB" id="A0A290HYM0"/>
<evidence type="ECO:0000259" key="2">
    <source>
        <dbReference type="Pfam" id="PF09335"/>
    </source>
</evidence>
<dbReference type="InterPro" id="IPR051311">
    <property type="entry name" value="DedA_domain"/>
</dbReference>
<organism evidence="3 4">
    <name type="scientific">Sulfurospirillum diekertiae</name>
    <dbReference type="NCBI Taxonomy" id="1854492"/>
    <lineage>
        <taxon>Bacteria</taxon>
        <taxon>Pseudomonadati</taxon>
        <taxon>Campylobacterota</taxon>
        <taxon>Epsilonproteobacteria</taxon>
        <taxon>Campylobacterales</taxon>
        <taxon>Sulfurospirillaceae</taxon>
        <taxon>Sulfurospirillum</taxon>
    </lineage>
</organism>
<gene>
    <name evidence="3" type="ORF">SJPD1_2656</name>
</gene>
<dbReference type="RefSeq" id="WP_096047557.1">
    <property type="nucleotide sequence ID" value="NZ_CP023275.1"/>
</dbReference>
<feature type="transmembrane region" description="Helical" evidence="1">
    <location>
        <begin position="33"/>
        <end position="56"/>
    </location>
</feature>
<feature type="transmembrane region" description="Helical" evidence="1">
    <location>
        <begin position="112"/>
        <end position="138"/>
    </location>
</feature>
<dbReference type="Proteomes" id="UP000217349">
    <property type="component" value="Chromosome"/>
</dbReference>
<reference evidence="4" key="1">
    <citation type="submission" date="2017-09" db="EMBL/GenBank/DDBJ databases">
        <title>The complete genome of Sulfurospirillum sp. JPD-1.</title>
        <authorList>
            <person name="Goris T."/>
        </authorList>
    </citation>
    <scope>NUCLEOTIDE SEQUENCE [LARGE SCALE GENOMIC DNA]</scope>
    <source>
        <strain evidence="4">JPD-1</strain>
    </source>
</reference>
<dbReference type="PANTHER" id="PTHR42709:SF4">
    <property type="entry name" value="INNER MEMBRANE PROTEIN YQAA"/>
    <property type="match status" value="1"/>
</dbReference>
<keyword evidence="1" id="KW-1133">Transmembrane helix</keyword>
<dbReference type="Pfam" id="PF09335">
    <property type="entry name" value="VTT_dom"/>
    <property type="match status" value="1"/>
</dbReference>
<feature type="domain" description="VTT" evidence="2">
    <location>
        <begin position="25"/>
        <end position="134"/>
    </location>
</feature>
<keyword evidence="1" id="KW-0812">Transmembrane</keyword>
<dbReference type="OrthoDB" id="5419086at2"/>